<evidence type="ECO:0008006" key="7">
    <source>
        <dbReference type="Google" id="ProtNLM"/>
    </source>
</evidence>
<accession>A0A918PBA1</accession>
<dbReference type="Pfam" id="PF00563">
    <property type="entry name" value="EAL"/>
    <property type="match status" value="1"/>
</dbReference>
<evidence type="ECO:0000256" key="2">
    <source>
        <dbReference type="SAM" id="Phobius"/>
    </source>
</evidence>
<feature type="domain" description="GGDEF" evidence="4">
    <location>
        <begin position="132"/>
        <end position="271"/>
    </location>
</feature>
<dbReference type="PANTHER" id="PTHR44757:SF2">
    <property type="entry name" value="BIOFILM ARCHITECTURE MAINTENANCE PROTEIN MBAA"/>
    <property type="match status" value="1"/>
</dbReference>
<dbReference type="RefSeq" id="WP_229813738.1">
    <property type="nucleotide sequence ID" value="NZ_BMZA01000002.1"/>
</dbReference>
<dbReference type="InterPro" id="IPR052155">
    <property type="entry name" value="Biofilm_reg_signaling"/>
</dbReference>
<feature type="transmembrane region" description="Helical" evidence="2">
    <location>
        <begin position="62"/>
        <end position="79"/>
    </location>
</feature>
<evidence type="ECO:0000259" key="4">
    <source>
        <dbReference type="PROSITE" id="PS50887"/>
    </source>
</evidence>
<dbReference type="Gene3D" id="3.30.70.270">
    <property type="match status" value="1"/>
</dbReference>
<evidence type="ECO:0000313" key="5">
    <source>
        <dbReference type="EMBL" id="GGY95489.1"/>
    </source>
</evidence>
<dbReference type="PROSITE" id="PS50883">
    <property type="entry name" value="EAL"/>
    <property type="match status" value="1"/>
</dbReference>
<dbReference type="InterPro" id="IPR043128">
    <property type="entry name" value="Rev_trsase/Diguanyl_cyclase"/>
</dbReference>
<feature type="domain" description="EAL" evidence="3">
    <location>
        <begin position="280"/>
        <end position="530"/>
    </location>
</feature>
<dbReference type="SMART" id="SM00267">
    <property type="entry name" value="GGDEF"/>
    <property type="match status" value="1"/>
</dbReference>
<dbReference type="InterPro" id="IPR001633">
    <property type="entry name" value="EAL_dom"/>
</dbReference>
<keyword evidence="2" id="KW-0472">Membrane</keyword>
<keyword evidence="2" id="KW-0812">Transmembrane</keyword>
<evidence type="ECO:0000256" key="1">
    <source>
        <dbReference type="SAM" id="MobiDB-lite"/>
    </source>
</evidence>
<reference evidence="5" key="2">
    <citation type="submission" date="2020-09" db="EMBL/GenBank/DDBJ databases">
        <authorList>
            <person name="Sun Q."/>
            <person name="Kim S."/>
        </authorList>
    </citation>
    <scope>NUCLEOTIDE SEQUENCE</scope>
    <source>
        <strain evidence="5">KCTC 32255</strain>
    </source>
</reference>
<dbReference type="EMBL" id="BMZA01000002">
    <property type="protein sequence ID" value="GGY95489.1"/>
    <property type="molecule type" value="Genomic_DNA"/>
</dbReference>
<feature type="region of interest" description="Disordered" evidence="1">
    <location>
        <begin position="549"/>
        <end position="568"/>
    </location>
</feature>
<keyword evidence="6" id="KW-1185">Reference proteome</keyword>
<organism evidence="5 6">
    <name type="scientific">Novosphingobium colocasiae</name>
    <dbReference type="NCBI Taxonomy" id="1256513"/>
    <lineage>
        <taxon>Bacteria</taxon>
        <taxon>Pseudomonadati</taxon>
        <taxon>Pseudomonadota</taxon>
        <taxon>Alphaproteobacteria</taxon>
        <taxon>Sphingomonadales</taxon>
        <taxon>Sphingomonadaceae</taxon>
        <taxon>Novosphingobium</taxon>
    </lineage>
</organism>
<comment type="caution">
    <text evidence="5">The sequence shown here is derived from an EMBL/GenBank/DDBJ whole genome shotgun (WGS) entry which is preliminary data.</text>
</comment>
<dbReference type="NCBIfam" id="TIGR00254">
    <property type="entry name" value="GGDEF"/>
    <property type="match status" value="1"/>
</dbReference>
<proteinExistence type="predicted"/>
<evidence type="ECO:0000259" key="3">
    <source>
        <dbReference type="PROSITE" id="PS50883"/>
    </source>
</evidence>
<sequence length="568" mass="61891">MSGTEGQASTLEDDLASVRREVDVIALGIVAAAILMFVAIGAEIGPDVIASLRHGTAGPDPFILNAFLLNIAIIIFGWSRYRDLCREIHACTVAETKARRLAETDPLTGFLNRRSFNEMVGARLEEAPQRGRTVALMMIDIDNFKQINDYNGHQTGDQLLLEAARRIRGCVPQDAALGRIGGDEFAVAFTFEPGRPEKVAQIATSLVATFNRSVPINGLELKITASVGIARADAALAEGKSADARSLLDMADIAMYHVKRQGRNNWSWFEEPMASEMRYRAQLESGIRQGIANGEFVPYYEQQVDLQTGEVTGFEMLARWQSPTLGLVSPEVFIPIAEEIGAISDLSEQVIGRALEDAKGWDPSLTLAVNISPLQLRDPWFAQKLLKLLVEASFPGHRLEIEITESCLHQNVAQVRSLIASLKNQGIKISLDDFGTGYSSLAQLRTLPFDRIKIDRSFVTNLVDSTDSAAIVHAIALLGRGLNLPITAEGIESGAILDHLRQYGEIKGQGFFYGRPVPAADLQDWLDRHGKSLSAVTGDVAIAPEAVAEPEAVAATPSREGTRRVRQA</sequence>
<protein>
    <recommendedName>
        <fullName evidence="7">EAL domain-containing protein</fullName>
    </recommendedName>
</protein>
<dbReference type="Gene3D" id="3.20.20.450">
    <property type="entry name" value="EAL domain"/>
    <property type="match status" value="1"/>
</dbReference>
<dbReference type="PANTHER" id="PTHR44757">
    <property type="entry name" value="DIGUANYLATE CYCLASE DGCP"/>
    <property type="match status" value="1"/>
</dbReference>
<dbReference type="Pfam" id="PF00990">
    <property type="entry name" value="GGDEF"/>
    <property type="match status" value="1"/>
</dbReference>
<name>A0A918PBA1_9SPHN</name>
<dbReference type="SUPFAM" id="SSF55073">
    <property type="entry name" value="Nucleotide cyclase"/>
    <property type="match status" value="1"/>
</dbReference>
<dbReference type="CDD" id="cd01948">
    <property type="entry name" value="EAL"/>
    <property type="match status" value="1"/>
</dbReference>
<dbReference type="PROSITE" id="PS50887">
    <property type="entry name" value="GGDEF"/>
    <property type="match status" value="1"/>
</dbReference>
<dbReference type="AlphaFoldDB" id="A0A918PBA1"/>
<dbReference type="InterPro" id="IPR035919">
    <property type="entry name" value="EAL_sf"/>
</dbReference>
<gene>
    <name evidence="5" type="ORF">GCM10011614_07740</name>
</gene>
<keyword evidence="2" id="KW-1133">Transmembrane helix</keyword>
<dbReference type="InterPro" id="IPR000160">
    <property type="entry name" value="GGDEF_dom"/>
</dbReference>
<dbReference type="SUPFAM" id="SSF141868">
    <property type="entry name" value="EAL domain-like"/>
    <property type="match status" value="1"/>
</dbReference>
<dbReference type="CDD" id="cd01949">
    <property type="entry name" value="GGDEF"/>
    <property type="match status" value="1"/>
</dbReference>
<evidence type="ECO:0000313" key="6">
    <source>
        <dbReference type="Proteomes" id="UP000648075"/>
    </source>
</evidence>
<reference evidence="5" key="1">
    <citation type="journal article" date="2014" name="Int. J. Syst. Evol. Microbiol.">
        <title>Complete genome sequence of Corynebacterium casei LMG S-19264T (=DSM 44701T), isolated from a smear-ripened cheese.</title>
        <authorList>
            <consortium name="US DOE Joint Genome Institute (JGI-PGF)"/>
            <person name="Walter F."/>
            <person name="Albersmeier A."/>
            <person name="Kalinowski J."/>
            <person name="Ruckert C."/>
        </authorList>
    </citation>
    <scope>NUCLEOTIDE SEQUENCE</scope>
    <source>
        <strain evidence="5">KCTC 32255</strain>
    </source>
</reference>
<dbReference type="Proteomes" id="UP000648075">
    <property type="component" value="Unassembled WGS sequence"/>
</dbReference>
<dbReference type="SMART" id="SM00052">
    <property type="entry name" value="EAL"/>
    <property type="match status" value="1"/>
</dbReference>
<dbReference type="InterPro" id="IPR029787">
    <property type="entry name" value="Nucleotide_cyclase"/>
</dbReference>
<feature type="transmembrane region" description="Helical" evidence="2">
    <location>
        <begin position="24"/>
        <end position="42"/>
    </location>
</feature>